<dbReference type="EMBL" id="BAABKD010000001">
    <property type="protein sequence ID" value="GAA5084402.1"/>
    <property type="molecule type" value="Genomic_DNA"/>
</dbReference>
<dbReference type="Gene3D" id="3.60.20.10">
    <property type="entry name" value="Glutamine Phosphoribosylpyrophosphate, subunit 1, domain 1"/>
    <property type="match status" value="1"/>
</dbReference>
<protein>
    <submittedName>
        <fullName evidence="6">Penicillin acylase family protein</fullName>
    </submittedName>
</protein>
<sequence>MKFWKLSCSVLGVSLLFGCAISPSDLGNQVTIKRDTYGVPHIYAKDTYGLFYGYGYAIATDRLFQMEMAKRIGQGRVAEVLGRDYLSLDEVTHSRFDPKSITTQLSQLSDEDRQIFKGYAAGFTKRVEEVLASPETLLPKEFIDYDFLPTVWQEEDIALVWVGLILNRFFATSSEIANLTLLERLRDTLGEDLGRDFYEQVKWLNDPSAPVIIQSEHQEVRSQTTTTYLSSLSQHTASYLLEKDRLALGDAFINGVPTASNAWVLRAEKTQEGVPVLYNGPQQGWYTPAMTYGVGLHGAGYDLTGLTPVGLPAILFGTNGKIAWGSTVGSLDTNDVYQLKLNPNNPKEYLYNGKYIPFEHKQVSIPVKGEREKLIDVYKSKQGFVSAFDLESKTAYANRRSWEGLEIETLLGWAEAAKATSWDEFMEQAKRVAVSITWFYADKNNNIGAAGLGRLPIRSEQQHIQFPAVGDGTMEWLGFYDFDHNPKILNPTNGYIASWNNKIFSGLLADSAHFSYVDRVQELLVELEAKEKLTQDEIWGIDNKGAWADLHARYFVPYIIQAASKANMPDFFQQVAVELEGWDYKLIPDETKSYYQGAAPAIMRAWLEEMAHLLLSPVLPKDILEGYLSDLYISNDDPRSAQPALVAKLVWNALQGEESSVLQTIDLLQGQAASDVVLQALKNAVASLIKQHGENIDDWRVPVATMLFSHQSAVRVPWGDKDNEVRTPVYGNTGSSSYMVSLMGGKFTMCSVTAPGQSGFVSPDGVTHPHYKDQVPLFEAYSCKKDPVGEKQIKKAIHSQQKIFY</sequence>
<keyword evidence="4" id="KW-0865">Zymogen</keyword>
<feature type="chain" id="PRO_5045235783" evidence="5">
    <location>
        <begin position="21"/>
        <end position="805"/>
    </location>
</feature>
<evidence type="ECO:0000256" key="1">
    <source>
        <dbReference type="ARBA" id="ARBA00006586"/>
    </source>
</evidence>
<organism evidence="6 7">
    <name type="scientific">Paenalcaligenes hermetiae</name>
    <dbReference type="NCBI Taxonomy" id="1157987"/>
    <lineage>
        <taxon>Bacteria</taxon>
        <taxon>Pseudomonadati</taxon>
        <taxon>Pseudomonadota</taxon>
        <taxon>Betaproteobacteria</taxon>
        <taxon>Burkholderiales</taxon>
        <taxon>Alcaligenaceae</taxon>
        <taxon>Paenalcaligenes</taxon>
    </lineage>
</organism>
<evidence type="ECO:0000256" key="5">
    <source>
        <dbReference type="SAM" id="SignalP"/>
    </source>
</evidence>
<name>A0ABP9LWE9_9BURK</name>
<dbReference type="PIRSF" id="PIRSF001227">
    <property type="entry name" value="Pen_acylase"/>
    <property type="match status" value="1"/>
</dbReference>
<keyword evidence="2 5" id="KW-0732">Signal</keyword>
<evidence type="ECO:0000256" key="4">
    <source>
        <dbReference type="ARBA" id="ARBA00023145"/>
    </source>
</evidence>
<dbReference type="InterPro" id="IPR043147">
    <property type="entry name" value="Penicillin_amidase_A-knob"/>
</dbReference>
<dbReference type="InterPro" id="IPR023343">
    <property type="entry name" value="Penicillin_amidase_dom1"/>
</dbReference>
<dbReference type="Gene3D" id="1.10.287.150">
    <property type="match status" value="1"/>
</dbReference>
<dbReference type="InterPro" id="IPR014395">
    <property type="entry name" value="Pen/GL7ACA/AHL_acylase"/>
</dbReference>
<dbReference type="Gene3D" id="2.30.120.10">
    <property type="match status" value="1"/>
</dbReference>
<proteinExistence type="inferred from homology"/>
<dbReference type="InterPro" id="IPR002692">
    <property type="entry name" value="S45"/>
</dbReference>
<gene>
    <name evidence="6" type="ORF">GCM10023337_01900</name>
</gene>
<keyword evidence="3" id="KW-0378">Hydrolase</keyword>
<dbReference type="Proteomes" id="UP001500227">
    <property type="component" value="Unassembled WGS sequence"/>
</dbReference>
<dbReference type="PANTHER" id="PTHR34218:SF3">
    <property type="entry name" value="ACYL-HOMOSERINE LACTONE ACYLASE PVDQ"/>
    <property type="match status" value="1"/>
</dbReference>
<reference evidence="7" key="1">
    <citation type="journal article" date="2019" name="Int. J. Syst. Evol. Microbiol.">
        <title>The Global Catalogue of Microorganisms (GCM) 10K type strain sequencing project: providing services to taxonomists for standard genome sequencing and annotation.</title>
        <authorList>
            <consortium name="The Broad Institute Genomics Platform"/>
            <consortium name="The Broad Institute Genome Sequencing Center for Infectious Disease"/>
            <person name="Wu L."/>
            <person name="Ma J."/>
        </authorList>
    </citation>
    <scope>NUCLEOTIDE SEQUENCE [LARGE SCALE GENOMIC DNA]</scope>
    <source>
        <strain evidence="7">JCM 18423</strain>
    </source>
</reference>
<dbReference type="InterPro" id="IPR043146">
    <property type="entry name" value="Penicillin_amidase_N_B-knob"/>
</dbReference>
<dbReference type="RefSeq" id="WP_345368936.1">
    <property type="nucleotide sequence ID" value="NZ_BAABKD010000001.1"/>
</dbReference>
<dbReference type="SUPFAM" id="SSF56235">
    <property type="entry name" value="N-terminal nucleophile aminohydrolases (Ntn hydrolases)"/>
    <property type="match status" value="1"/>
</dbReference>
<comment type="caution">
    <text evidence="6">The sequence shown here is derived from an EMBL/GenBank/DDBJ whole genome shotgun (WGS) entry which is preliminary data.</text>
</comment>
<dbReference type="Pfam" id="PF01804">
    <property type="entry name" value="Penicil_amidase"/>
    <property type="match status" value="1"/>
</dbReference>
<evidence type="ECO:0000256" key="2">
    <source>
        <dbReference type="ARBA" id="ARBA00022729"/>
    </source>
</evidence>
<dbReference type="InterPro" id="IPR029055">
    <property type="entry name" value="Ntn_hydrolases_N"/>
</dbReference>
<dbReference type="PANTHER" id="PTHR34218">
    <property type="entry name" value="PEPTIDASE S45 PENICILLIN AMIDASE"/>
    <property type="match status" value="1"/>
</dbReference>
<comment type="similarity">
    <text evidence="1">Belongs to the peptidase S45 family.</text>
</comment>
<keyword evidence="7" id="KW-1185">Reference proteome</keyword>
<evidence type="ECO:0000313" key="6">
    <source>
        <dbReference type="EMBL" id="GAA5084402.1"/>
    </source>
</evidence>
<evidence type="ECO:0000313" key="7">
    <source>
        <dbReference type="Proteomes" id="UP001500227"/>
    </source>
</evidence>
<evidence type="ECO:0000256" key="3">
    <source>
        <dbReference type="ARBA" id="ARBA00022801"/>
    </source>
</evidence>
<feature type="signal peptide" evidence="5">
    <location>
        <begin position="1"/>
        <end position="20"/>
    </location>
</feature>
<dbReference type="Gene3D" id="1.10.1400.10">
    <property type="match status" value="1"/>
</dbReference>
<dbReference type="Gene3D" id="1.10.439.10">
    <property type="entry name" value="Penicillin Amidohydrolase, domain 1"/>
    <property type="match status" value="1"/>
</dbReference>
<dbReference type="PROSITE" id="PS51257">
    <property type="entry name" value="PROKAR_LIPOPROTEIN"/>
    <property type="match status" value="1"/>
</dbReference>
<accession>A0ABP9LWE9</accession>